<reference evidence="2 3" key="1">
    <citation type="journal article" date="2017" name="Curr. Biol.">
        <title>The Evolution of Venom by Co-option of Single-Copy Genes.</title>
        <authorList>
            <person name="Martinson E.O."/>
            <person name="Mrinalini"/>
            <person name="Kelkar Y.D."/>
            <person name="Chang C.H."/>
            <person name="Werren J.H."/>
        </authorList>
    </citation>
    <scope>NUCLEOTIDE SEQUENCE [LARGE SCALE GENOMIC DNA]</scope>
    <source>
        <strain evidence="2 3">Alberta</strain>
        <tissue evidence="2">Whole body</tissue>
    </source>
</reference>
<dbReference type="Pfam" id="PF16012">
    <property type="entry name" value="DUF4780"/>
    <property type="match status" value="1"/>
</dbReference>
<evidence type="ECO:0000313" key="3">
    <source>
        <dbReference type="Proteomes" id="UP000215335"/>
    </source>
</evidence>
<feature type="domain" description="DUF4780" evidence="1">
    <location>
        <begin position="56"/>
        <end position="127"/>
    </location>
</feature>
<organism evidence="2 3">
    <name type="scientific">Trichomalopsis sarcophagae</name>
    <dbReference type="NCBI Taxonomy" id="543379"/>
    <lineage>
        <taxon>Eukaryota</taxon>
        <taxon>Metazoa</taxon>
        <taxon>Ecdysozoa</taxon>
        <taxon>Arthropoda</taxon>
        <taxon>Hexapoda</taxon>
        <taxon>Insecta</taxon>
        <taxon>Pterygota</taxon>
        <taxon>Neoptera</taxon>
        <taxon>Endopterygota</taxon>
        <taxon>Hymenoptera</taxon>
        <taxon>Apocrita</taxon>
        <taxon>Proctotrupomorpha</taxon>
        <taxon>Chalcidoidea</taxon>
        <taxon>Pteromalidae</taxon>
        <taxon>Pteromalinae</taxon>
        <taxon>Trichomalopsis</taxon>
    </lineage>
</organism>
<dbReference type="EMBL" id="NNAY01004958">
    <property type="protein sequence ID" value="OXU17175.1"/>
    <property type="molecule type" value="Genomic_DNA"/>
</dbReference>
<dbReference type="InterPro" id="IPR031961">
    <property type="entry name" value="DUF4780"/>
</dbReference>
<feature type="non-terminal residue" evidence="2">
    <location>
        <position position="171"/>
    </location>
</feature>
<dbReference type="OrthoDB" id="7648950at2759"/>
<name>A0A232EFN0_9HYME</name>
<dbReference type="Proteomes" id="UP000215335">
    <property type="component" value="Unassembled WGS sequence"/>
</dbReference>
<evidence type="ECO:0000259" key="1">
    <source>
        <dbReference type="Pfam" id="PF16012"/>
    </source>
</evidence>
<keyword evidence="3" id="KW-1185">Reference proteome</keyword>
<dbReference type="AlphaFoldDB" id="A0A232EFN0"/>
<feature type="non-terminal residue" evidence="2">
    <location>
        <position position="1"/>
    </location>
</feature>
<sequence length="171" mass="19137">IEGFIKTQFTVVPSRYQNASYGCGSITSGTFKITVNVTTFVPNKELQRGSAVTKSSNNRLEPEVVLSRLNHRHQDLLISRWRVLSIENREGPGCGTFLVLSIPETSVRLLRQRNFQLHWSLGRITVRVKRSESISNASLVDVIMIGYTCKGGPFRALPSDASTRHRHEASP</sequence>
<evidence type="ECO:0000313" key="2">
    <source>
        <dbReference type="EMBL" id="OXU17175.1"/>
    </source>
</evidence>
<comment type="caution">
    <text evidence="2">The sequence shown here is derived from an EMBL/GenBank/DDBJ whole genome shotgun (WGS) entry which is preliminary data.</text>
</comment>
<protein>
    <recommendedName>
        <fullName evidence="1">DUF4780 domain-containing protein</fullName>
    </recommendedName>
</protein>
<accession>A0A232EFN0</accession>
<gene>
    <name evidence="2" type="ORF">TSAR_012606</name>
</gene>
<proteinExistence type="predicted"/>